<dbReference type="GeneID" id="89940447"/>
<dbReference type="EMBL" id="MU853372">
    <property type="protein sequence ID" value="KAK4107536.1"/>
    <property type="molecule type" value="Genomic_DNA"/>
</dbReference>
<dbReference type="Proteomes" id="UP001302812">
    <property type="component" value="Unassembled WGS sequence"/>
</dbReference>
<evidence type="ECO:0000313" key="2">
    <source>
        <dbReference type="EMBL" id="KAK4107536.1"/>
    </source>
</evidence>
<sequence length="77" mass="7710">MGQQSSTSSTADSQRDANPGNASPVAASTGKGEGPQPSAAASQDATRTLAPEAEGAAANSSLPRGKKRKHAEISQIY</sequence>
<protein>
    <submittedName>
        <fullName evidence="2">Uncharacterized protein</fullName>
    </submittedName>
</protein>
<keyword evidence="3" id="KW-1185">Reference proteome</keyword>
<dbReference type="RefSeq" id="XP_064665106.1">
    <property type="nucleotide sequence ID" value="XM_064816322.1"/>
</dbReference>
<comment type="caution">
    <text evidence="2">The sequence shown here is derived from an EMBL/GenBank/DDBJ whole genome shotgun (WGS) entry which is preliminary data.</text>
</comment>
<accession>A0AAN6QHJ4</accession>
<dbReference type="AlphaFoldDB" id="A0AAN6QHJ4"/>
<reference evidence="2" key="1">
    <citation type="journal article" date="2023" name="Mol. Phylogenet. Evol.">
        <title>Genome-scale phylogeny and comparative genomics of the fungal order Sordariales.</title>
        <authorList>
            <person name="Hensen N."/>
            <person name="Bonometti L."/>
            <person name="Westerberg I."/>
            <person name="Brannstrom I.O."/>
            <person name="Guillou S."/>
            <person name="Cros-Aarteil S."/>
            <person name="Calhoun S."/>
            <person name="Haridas S."/>
            <person name="Kuo A."/>
            <person name="Mondo S."/>
            <person name="Pangilinan J."/>
            <person name="Riley R."/>
            <person name="LaButti K."/>
            <person name="Andreopoulos B."/>
            <person name="Lipzen A."/>
            <person name="Chen C."/>
            <person name="Yan M."/>
            <person name="Daum C."/>
            <person name="Ng V."/>
            <person name="Clum A."/>
            <person name="Steindorff A."/>
            <person name="Ohm R.A."/>
            <person name="Martin F."/>
            <person name="Silar P."/>
            <person name="Natvig D.O."/>
            <person name="Lalanne C."/>
            <person name="Gautier V."/>
            <person name="Ament-Velasquez S.L."/>
            <person name="Kruys A."/>
            <person name="Hutchinson M.I."/>
            <person name="Powell A.J."/>
            <person name="Barry K."/>
            <person name="Miller A.N."/>
            <person name="Grigoriev I.V."/>
            <person name="Debuchy R."/>
            <person name="Gladieux P."/>
            <person name="Hiltunen Thoren M."/>
            <person name="Johannesson H."/>
        </authorList>
    </citation>
    <scope>NUCLEOTIDE SEQUENCE</scope>
    <source>
        <strain evidence="2">CBS 508.74</strain>
    </source>
</reference>
<gene>
    <name evidence="2" type="ORF">N656DRAFT_785172</name>
</gene>
<feature type="region of interest" description="Disordered" evidence="1">
    <location>
        <begin position="1"/>
        <end position="77"/>
    </location>
</feature>
<name>A0AAN6QHJ4_9PEZI</name>
<feature type="compositionally biased region" description="Low complexity" evidence="1">
    <location>
        <begin position="1"/>
        <end position="12"/>
    </location>
</feature>
<evidence type="ECO:0000313" key="3">
    <source>
        <dbReference type="Proteomes" id="UP001302812"/>
    </source>
</evidence>
<reference evidence="2" key="2">
    <citation type="submission" date="2023-05" db="EMBL/GenBank/DDBJ databases">
        <authorList>
            <consortium name="Lawrence Berkeley National Laboratory"/>
            <person name="Steindorff A."/>
            <person name="Hensen N."/>
            <person name="Bonometti L."/>
            <person name="Westerberg I."/>
            <person name="Brannstrom I.O."/>
            <person name="Guillou S."/>
            <person name="Cros-Aarteil S."/>
            <person name="Calhoun S."/>
            <person name="Haridas S."/>
            <person name="Kuo A."/>
            <person name="Mondo S."/>
            <person name="Pangilinan J."/>
            <person name="Riley R."/>
            <person name="Labutti K."/>
            <person name="Andreopoulos B."/>
            <person name="Lipzen A."/>
            <person name="Chen C."/>
            <person name="Yanf M."/>
            <person name="Daum C."/>
            <person name="Ng V."/>
            <person name="Clum A."/>
            <person name="Ohm R."/>
            <person name="Martin F."/>
            <person name="Silar P."/>
            <person name="Natvig D."/>
            <person name="Lalanne C."/>
            <person name="Gautier V."/>
            <person name="Ament-Velasquez S.L."/>
            <person name="Kruys A."/>
            <person name="Hutchinson M.I."/>
            <person name="Powell A.J."/>
            <person name="Barry K."/>
            <person name="Miller A.N."/>
            <person name="Grigoriev I.V."/>
            <person name="Debuchy R."/>
            <person name="Gladieux P."/>
            <person name="Thoren M.H."/>
            <person name="Johannesson H."/>
        </authorList>
    </citation>
    <scope>NUCLEOTIDE SEQUENCE</scope>
    <source>
        <strain evidence="2">CBS 508.74</strain>
    </source>
</reference>
<proteinExistence type="predicted"/>
<organism evidence="2 3">
    <name type="scientific">Canariomyces notabilis</name>
    <dbReference type="NCBI Taxonomy" id="2074819"/>
    <lineage>
        <taxon>Eukaryota</taxon>
        <taxon>Fungi</taxon>
        <taxon>Dikarya</taxon>
        <taxon>Ascomycota</taxon>
        <taxon>Pezizomycotina</taxon>
        <taxon>Sordariomycetes</taxon>
        <taxon>Sordariomycetidae</taxon>
        <taxon>Sordariales</taxon>
        <taxon>Chaetomiaceae</taxon>
        <taxon>Canariomyces</taxon>
    </lineage>
</organism>
<evidence type="ECO:0000256" key="1">
    <source>
        <dbReference type="SAM" id="MobiDB-lite"/>
    </source>
</evidence>